<organism evidence="3 4">
    <name type="scientific">Olpidium bornovanus</name>
    <dbReference type="NCBI Taxonomy" id="278681"/>
    <lineage>
        <taxon>Eukaryota</taxon>
        <taxon>Fungi</taxon>
        <taxon>Fungi incertae sedis</taxon>
        <taxon>Olpidiomycota</taxon>
        <taxon>Olpidiomycotina</taxon>
        <taxon>Olpidiomycetes</taxon>
        <taxon>Olpidiales</taxon>
        <taxon>Olpidiaceae</taxon>
        <taxon>Olpidium</taxon>
    </lineage>
</organism>
<feature type="region of interest" description="Disordered" evidence="1">
    <location>
        <begin position="221"/>
        <end position="260"/>
    </location>
</feature>
<name>A0A8H8A108_9FUNG</name>
<reference evidence="3 4" key="1">
    <citation type="journal article" name="Sci. Rep.">
        <title>Genome-scale phylogenetic analyses confirm Olpidium as the closest living zoosporic fungus to the non-flagellated, terrestrial fungi.</title>
        <authorList>
            <person name="Chang Y."/>
            <person name="Rochon D."/>
            <person name="Sekimoto S."/>
            <person name="Wang Y."/>
            <person name="Chovatia M."/>
            <person name="Sandor L."/>
            <person name="Salamov A."/>
            <person name="Grigoriev I.V."/>
            <person name="Stajich J.E."/>
            <person name="Spatafora J.W."/>
        </authorList>
    </citation>
    <scope>NUCLEOTIDE SEQUENCE [LARGE SCALE GENOMIC DNA]</scope>
    <source>
        <strain evidence="3">S191</strain>
    </source>
</reference>
<sequence>LPLHSFAAFFTLLLLRCRLGERFEPALALALERRCGHGGFESGLHVQRQFNWFGRLGVTPELRVLGLVGQQYSRQLRKLYTSVCAVTRPSRFGAKLRKSPPQDSHPHLRRLCRSRRSGPRLRRPLHLLLEEPLFPRLVVSVLPCPAGLRGGSLERFGAAVDPRNEPPPGRLVDLADALPAHPLNKIRQRLPLRGVHVQVMAVLDELLIHLVGEDALRLVTSGKRGQAGDETPWSTARRTSAGFPQTGSSGGGATPTCSGI</sequence>
<feature type="compositionally biased region" description="Polar residues" evidence="1">
    <location>
        <begin position="232"/>
        <end position="247"/>
    </location>
</feature>
<dbReference type="Proteomes" id="UP000673691">
    <property type="component" value="Unassembled WGS sequence"/>
</dbReference>
<feature type="non-terminal residue" evidence="3">
    <location>
        <position position="1"/>
    </location>
</feature>
<comment type="caution">
    <text evidence="3">The sequence shown here is derived from an EMBL/GenBank/DDBJ whole genome shotgun (WGS) entry which is preliminary data.</text>
</comment>
<accession>A0A8H8A108</accession>
<dbReference type="EMBL" id="JAEFCI010001038">
    <property type="protein sequence ID" value="KAG5463169.1"/>
    <property type="molecule type" value="Genomic_DNA"/>
</dbReference>
<feature type="chain" id="PRO_5034278292" description="Secreted protein" evidence="2">
    <location>
        <begin position="23"/>
        <end position="260"/>
    </location>
</feature>
<protein>
    <recommendedName>
        <fullName evidence="5">Secreted protein</fullName>
    </recommendedName>
</protein>
<keyword evidence="2" id="KW-0732">Signal</keyword>
<feature type="signal peptide" evidence="2">
    <location>
        <begin position="1"/>
        <end position="22"/>
    </location>
</feature>
<keyword evidence="4" id="KW-1185">Reference proteome</keyword>
<proteinExistence type="predicted"/>
<evidence type="ECO:0000313" key="3">
    <source>
        <dbReference type="EMBL" id="KAG5463169.1"/>
    </source>
</evidence>
<evidence type="ECO:0008006" key="5">
    <source>
        <dbReference type="Google" id="ProtNLM"/>
    </source>
</evidence>
<evidence type="ECO:0000256" key="2">
    <source>
        <dbReference type="SAM" id="SignalP"/>
    </source>
</evidence>
<gene>
    <name evidence="3" type="ORF">BJ554DRAFT_1329</name>
</gene>
<evidence type="ECO:0000313" key="4">
    <source>
        <dbReference type="Proteomes" id="UP000673691"/>
    </source>
</evidence>
<dbReference type="AlphaFoldDB" id="A0A8H8A108"/>
<evidence type="ECO:0000256" key="1">
    <source>
        <dbReference type="SAM" id="MobiDB-lite"/>
    </source>
</evidence>